<feature type="domain" description="Sema" evidence="3">
    <location>
        <begin position="5"/>
        <end position="448"/>
    </location>
</feature>
<feature type="non-terminal residue" evidence="5">
    <location>
        <position position="448"/>
    </location>
</feature>
<dbReference type="InterPro" id="IPR036352">
    <property type="entry name" value="Semap_dom_sf"/>
</dbReference>
<dbReference type="PROSITE" id="PS51004">
    <property type="entry name" value="SEMA"/>
    <property type="match status" value="1"/>
</dbReference>
<proteinExistence type="predicted"/>
<feature type="chain" id="PRO_5047433520" evidence="2">
    <location>
        <begin position="21"/>
        <end position="448"/>
    </location>
</feature>
<dbReference type="SUPFAM" id="SSF101912">
    <property type="entry name" value="Sema domain"/>
    <property type="match status" value="1"/>
</dbReference>
<name>A0ABM0GQX2_SACKO</name>
<dbReference type="RefSeq" id="XP_002735334.2">
    <property type="nucleotide sequence ID" value="XM_002735288.2"/>
</dbReference>
<dbReference type="CDD" id="cd11236">
    <property type="entry name" value="Sema_plexin_like"/>
    <property type="match status" value="1"/>
</dbReference>
<organism evidence="4 5">
    <name type="scientific">Saccoglossus kowalevskii</name>
    <name type="common">Acorn worm</name>
    <dbReference type="NCBI Taxonomy" id="10224"/>
    <lineage>
        <taxon>Eukaryota</taxon>
        <taxon>Metazoa</taxon>
        <taxon>Hemichordata</taxon>
        <taxon>Enteropneusta</taxon>
        <taxon>Harrimaniidae</taxon>
        <taxon>Saccoglossus</taxon>
    </lineage>
</organism>
<feature type="signal peptide" evidence="2">
    <location>
        <begin position="1"/>
        <end position="20"/>
    </location>
</feature>
<dbReference type="SMART" id="SM00630">
    <property type="entry name" value="Sema"/>
    <property type="match status" value="1"/>
</dbReference>
<keyword evidence="4" id="KW-1185">Reference proteome</keyword>
<sequence length="448" mass="49157">MDTAKSTLIFLSVFLTLCCGQDFHTFVETNDPSNNDIRLTRMVLDPNNGRLYVGSVNRLYKLTSDLETEEIESTGPRDDNQNCIPPDFVQCDSTLVSTNNINKILVIDTDNSQLITCGNVYRGSCETRDMDTLTLIKWYYRQVATTTDGSTVAIIAHGPNNDNTGVGPNVLYVGRSVVPDEAQWILLSSRLLPSSNNEDPFTILKDETGNAGFVQVKADFFGVYSDFNIDYISVFESNGFTYYVSVQPKVDTITSGPFVTKIVQICQSCSKYKETYIDLPLTCTGSDGVDYNLAQSAFVTQAGDDLAEVMNLNDNDNKDIVVVSFAKADQTSKIPTDKSAVCIYSIKKIREKYLEWLDICASDPNQPTGCAWSSTALEDLCGNTWLDDVIGVDLCACRDFGKITCGTKNITATPCYTSSDSLITAVAAVSHSGHTVIFTGNQDGHLKK</sequence>
<evidence type="ECO:0000313" key="4">
    <source>
        <dbReference type="Proteomes" id="UP000694865"/>
    </source>
</evidence>
<evidence type="ECO:0000256" key="2">
    <source>
        <dbReference type="SAM" id="SignalP"/>
    </source>
</evidence>
<dbReference type="InterPro" id="IPR001627">
    <property type="entry name" value="Semap_dom"/>
</dbReference>
<keyword evidence="2" id="KW-0732">Signal</keyword>
<dbReference type="PANTHER" id="PTHR22625:SF70">
    <property type="entry name" value="PLEXIN A, ISOFORM A"/>
    <property type="match status" value="1"/>
</dbReference>
<dbReference type="InterPro" id="IPR015943">
    <property type="entry name" value="WD40/YVTN_repeat-like_dom_sf"/>
</dbReference>
<gene>
    <name evidence="5" type="primary">LOC100377274</name>
</gene>
<dbReference type="PANTHER" id="PTHR22625">
    <property type="entry name" value="PLEXIN"/>
    <property type="match status" value="1"/>
</dbReference>
<dbReference type="Gene3D" id="2.130.10.10">
    <property type="entry name" value="YVTN repeat-like/Quinoprotein amine dehydrogenase"/>
    <property type="match status" value="1"/>
</dbReference>
<protein>
    <submittedName>
        <fullName evidence="5">Plexin-A2-like</fullName>
    </submittedName>
</protein>
<dbReference type="Proteomes" id="UP000694865">
    <property type="component" value="Unplaced"/>
</dbReference>
<evidence type="ECO:0000313" key="5">
    <source>
        <dbReference type="RefSeq" id="XP_002735334.2"/>
    </source>
</evidence>
<comment type="caution">
    <text evidence="1">Lacks conserved residue(s) required for the propagation of feature annotation.</text>
</comment>
<accession>A0ABM0GQX2</accession>
<reference evidence="5" key="1">
    <citation type="submission" date="2025-08" db="UniProtKB">
        <authorList>
            <consortium name="RefSeq"/>
        </authorList>
    </citation>
    <scope>IDENTIFICATION</scope>
    <source>
        <tissue evidence="5">Testes</tissue>
    </source>
</reference>
<dbReference type="InterPro" id="IPR031148">
    <property type="entry name" value="Plexin"/>
</dbReference>
<evidence type="ECO:0000259" key="3">
    <source>
        <dbReference type="PROSITE" id="PS51004"/>
    </source>
</evidence>
<dbReference type="Pfam" id="PF01403">
    <property type="entry name" value="Sema"/>
    <property type="match status" value="1"/>
</dbReference>
<evidence type="ECO:0000256" key="1">
    <source>
        <dbReference type="PROSITE-ProRule" id="PRU00352"/>
    </source>
</evidence>
<dbReference type="GeneID" id="100377274"/>